<protein>
    <recommendedName>
        <fullName evidence="11">Serine/threonine-protein kinase</fullName>
        <ecNumber evidence="11">2.7.11.1</ecNumber>
    </recommendedName>
</protein>
<reference evidence="16" key="1">
    <citation type="submission" date="2025-08" db="UniProtKB">
        <authorList>
            <consortium name="Ensembl"/>
        </authorList>
    </citation>
    <scope>IDENTIFICATION</scope>
</reference>
<dbReference type="EC" id="2.7.11.1" evidence="11"/>
<evidence type="ECO:0000256" key="11">
    <source>
        <dbReference type="PIRNR" id="PIRNR037993"/>
    </source>
</evidence>
<organism evidence="16 17">
    <name type="scientific">Zosterops lateralis melanops</name>
    <dbReference type="NCBI Taxonomy" id="1220523"/>
    <lineage>
        <taxon>Eukaryota</taxon>
        <taxon>Metazoa</taxon>
        <taxon>Chordata</taxon>
        <taxon>Craniata</taxon>
        <taxon>Vertebrata</taxon>
        <taxon>Euteleostomi</taxon>
        <taxon>Archelosauria</taxon>
        <taxon>Archosauria</taxon>
        <taxon>Dinosauria</taxon>
        <taxon>Saurischia</taxon>
        <taxon>Theropoda</taxon>
        <taxon>Coelurosauria</taxon>
        <taxon>Aves</taxon>
        <taxon>Neognathae</taxon>
        <taxon>Neoaves</taxon>
        <taxon>Telluraves</taxon>
        <taxon>Australaves</taxon>
        <taxon>Passeriformes</taxon>
        <taxon>Sylvioidea</taxon>
        <taxon>Zosteropidae</taxon>
        <taxon>Zosterops</taxon>
    </lineage>
</organism>
<dbReference type="Gene3D" id="3.30.200.20">
    <property type="entry name" value="Phosphorylase Kinase, domain 1"/>
    <property type="match status" value="1"/>
</dbReference>
<evidence type="ECO:0000256" key="14">
    <source>
        <dbReference type="SAM" id="MobiDB-lite"/>
    </source>
</evidence>
<evidence type="ECO:0000256" key="3">
    <source>
        <dbReference type="ARBA" id="ARBA00022527"/>
    </source>
</evidence>
<dbReference type="Pfam" id="PF00069">
    <property type="entry name" value="Pkinase"/>
    <property type="match status" value="1"/>
</dbReference>
<comment type="similarity">
    <text evidence="2 11">Belongs to the protein kinase superfamily. CAMK Ser/Thr protein kinase family. PIM subfamily.</text>
</comment>
<dbReference type="InterPro" id="IPR000719">
    <property type="entry name" value="Prot_kinase_dom"/>
</dbReference>
<comment type="function">
    <text evidence="11">Proto-oncogene with serine/threonine kinase activity involved in cell survival and cell proliferation.</text>
</comment>
<dbReference type="GO" id="GO:0005524">
    <property type="term" value="F:ATP binding"/>
    <property type="evidence" value="ECO:0007669"/>
    <property type="project" value="UniProtKB-UniRule"/>
</dbReference>
<dbReference type="GO" id="GO:0043657">
    <property type="term" value="C:host cell"/>
    <property type="evidence" value="ECO:0007669"/>
    <property type="project" value="UniProtKB-SubCell"/>
</dbReference>
<keyword evidence="4" id="KW-0597">Phosphoprotein</keyword>
<sequence length="285" mass="31610">AELKPIEGLSGAVPGPRPSADSCVSPAGKAQEALQERYRGGSLVGCGGFGWGWAGRAVYPPAPLGLQVAVKRVPQNSIQHWGELVSDAPLEIVLLDKVSSGCAGIIQLLAWTEFPNSFLLVLEHPEPSQDLQHFIRARGFLSKQVARELFRQVLEAVQHCTSCRVLHRDIKPEIILLDLATGQLKLIDFGCRILSYSPPVWIHHQCYHSTAATIWSLGLLLYQLVMGKHPFRTGQEIIWGVILFPQWLSQECQDIIKSCLSMQPLDTPSLEDLFCRPWMQGVHLP</sequence>
<dbReference type="PANTHER" id="PTHR22984">
    <property type="entry name" value="SERINE/THREONINE-PROTEIN KINASE PIM"/>
    <property type="match status" value="1"/>
</dbReference>
<feature type="domain" description="Protein kinase" evidence="15">
    <location>
        <begin position="38"/>
        <end position="279"/>
    </location>
</feature>
<dbReference type="GO" id="GO:0005737">
    <property type="term" value="C:cytoplasm"/>
    <property type="evidence" value="ECO:0007669"/>
    <property type="project" value="UniProtKB-UniRule"/>
</dbReference>
<dbReference type="PANTHER" id="PTHR22984:SF25">
    <property type="entry name" value="PROTEIN KINASE DOMAIN-CONTAINING PROTEIN"/>
    <property type="match status" value="1"/>
</dbReference>
<evidence type="ECO:0000256" key="13">
    <source>
        <dbReference type="PIRSR" id="PIRSR037993-2"/>
    </source>
</evidence>
<dbReference type="GO" id="GO:0106310">
    <property type="term" value="F:protein serine kinase activity"/>
    <property type="evidence" value="ECO:0007669"/>
    <property type="project" value="UniProtKB-UniRule"/>
</dbReference>
<dbReference type="GO" id="GO:0004674">
    <property type="term" value="F:protein serine/threonine kinase activity"/>
    <property type="evidence" value="ECO:0007669"/>
    <property type="project" value="UniProtKB-UniRule"/>
</dbReference>
<keyword evidence="5 11" id="KW-0808">Transferase</keyword>
<name>A0A8D2NUH3_ZOSLA</name>
<dbReference type="Gene3D" id="1.10.510.10">
    <property type="entry name" value="Transferase(Phosphotransferase) domain 1"/>
    <property type="match status" value="1"/>
</dbReference>
<evidence type="ECO:0000256" key="5">
    <source>
        <dbReference type="ARBA" id="ARBA00022679"/>
    </source>
</evidence>
<feature type="region of interest" description="Disordered" evidence="14">
    <location>
        <begin position="1"/>
        <end position="20"/>
    </location>
</feature>
<dbReference type="PIRSF" id="PIRSF037993">
    <property type="entry name" value="STPK_Pim-1"/>
    <property type="match status" value="1"/>
</dbReference>
<evidence type="ECO:0000259" key="15">
    <source>
        <dbReference type="PROSITE" id="PS50011"/>
    </source>
</evidence>
<evidence type="ECO:0000256" key="4">
    <source>
        <dbReference type="ARBA" id="ARBA00022553"/>
    </source>
</evidence>
<evidence type="ECO:0000256" key="10">
    <source>
        <dbReference type="ARBA" id="ARBA00048679"/>
    </source>
</evidence>
<keyword evidence="17" id="KW-1185">Reference proteome</keyword>
<dbReference type="Proteomes" id="UP000694401">
    <property type="component" value="Unassembled WGS sequence"/>
</dbReference>
<accession>A0A8D2NUH3</accession>
<dbReference type="InterPro" id="IPR017348">
    <property type="entry name" value="PIM1/2/3"/>
</dbReference>
<feature type="binding site" evidence="13">
    <location>
        <position position="123"/>
    </location>
    <ligand>
        <name>ATP</name>
        <dbReference type="ChEBI" id="CHEBI:30616"/>
    </ligand>
</feature>
<comment type="catalytic activity">
    <reaction evidence="9 11">
        <text>L-threonyl-[protein] + ATP = O-phospho-L-threonyl-[protein] + ADP + H(+)</text>
        <dbReference type="Rhea" id="RHEA:46608"/>
        <dbReference type="Rhea" id="RHEA-COMP:11060"/>
        <dbReference type="Rhea" id="RHEA-COMP:11605"/>
        <dbReference type="ChEBI" id="CHEBI:15378"/>
        <dbReference type="ChEBI" id="CHEBI:30013"/>
        <dbReference type="ChEBI" id="CHEBI:30616"/>
        <dbReference type="ChEBI" id="CHEBI:61977"/>
        <dbReference type="ChEBI" id="CHEBI:456216"/>
        <dbReference type="EC" id="2.7.11.1"/>
    </reaction>
</comment>
<dbReference type="AlphaFoldDB" id="A0A8D2NUH3"/>
<evidence type="ECO:0000313" key="17">
    <source>
        <dbReference type="Proteomes" id="UP000694401"/>
    </source>
</evidence>
<dbReference type="InterPro" id="IPR051138">
    <property type="entry name" value="PIM_Ser/Thr_kinase"/>
</dbReference>
<feature type="active site" description="Proton acceptor" evidence="12">
    <location>
        <position position="169"/>
    </location>
</feature>
<evidence type="ECO:0000256" key="7">
    <source>
        <dbReference type="ARBA" id="ARBA00022777"/>
    </source>
</evidence>
<evidence type="ECO:0000256" key="6">
    <source>
        <dbReference type="ARBA" id="ARBA00022741"/>
    </source>
</evidence>
<evidence type="ECO:0000256" key="8">
    <source>
        <dbReference type="ARBA" id="ARBA00022840"/>
    </source>
</evidence>
<evidence type="ECO:0000256" key="1">
    <source>
        <dbReference type="ARBA" id="ARBA00004340"/>
    </source>
</evidence>
<dbReference type="Ensembl" id="ENSZLMT00000003739.1">
    <property type="protein sequence ID" value="ENSZLMP00000003616.1"/>
    <property type="gene ID" value="ENSZLMG00000002605.1"/>
</dbReference>
<dbReference type="SUPFAM" id="SSF56112">
    <property type="entry name" value="Protein kinase-like (PK-like)"/>
    <property type="match status" value="1"/>
</dbReference>
<evidence type="ECO:0000313" key="16">
    <source>
        <dbReference type="Ensembl" id="ENSZLMP00000003616.1"/>
    </source>
</evidence>
<evidence type="ECO:0000256" key="9">
    <source>
        <dbReference type="ARBA" id="ARBA00047899"/>
    </source>
</evidence>
<dbReference type="GO" id="GO:0043066">
    <property type="term" value="P:negative regulation of apoptotic process"/>
    <property type="evidence" value="ECO:0007669"/>
    <property type="project" value="UniProtKB-UniRule"/>
</dbReference>
<evidence type="ECO:0000256" key="2">
    <source>
        <dbReference type="ARBA" id="ARBA00005505"/>
    </source>
</evidence>
<feature type="binding site" evidence="13">
    <location>
        <position position="130"/>
    </location>
    <ligand>
        <name>ATP</name>
        <dbReference type="ChEBI" id="CHEBI:30616"/>
    </ligand>
</feature>
<keyword evidence="3 11" id="KW-0723">Serine/threonine-protein kinase</keyword>
<proteinExistence type="inferred from homology"/>
<dbReference type="PROSITE" id="PS50011">
    <property type="entry name" value="PROTEIN_KINASE_DOM"/>
    <property type="match status" value="1"/>
</dbReference>
<evidence type="ECO:0000256" key="12">
    <source>
        <dbReference type="PIRSR" id="PIRSR037993-1"/>
    </source>
</evidence>
<reference evidence="16" key="2">
    <citation type="submission" date="2025-09" db="UniProtKB">
        <authorList>
            <consortium name="Ensembl"/>
        </authorList>
    </citation>
    <scope>IDENTIFICATION</scope>
</reference>
<keyword evidence="8 11" id="KW-0067">ATP-binding</keyword>
<feature type="binding site" evidence="13">
    <location>
        <position position="71"/>
    </location>
    <ligand>
        <name>ATP</name>
        <dbReference type="ChEBI" id="CHEBI:30616"/>
    </ligand>
</feature>
<keyword evidence="7 11" id="KW-0418">Kinase</keyword>
<dbReference type="InterPro" id="IPR011009">
    <property type="entry name" value="Kinase-like_dom_sf"/>
</dbReference>
<comment type="catalytic activity">
    <reaction evidence="10 11">
        <text>L-seryl-[protein] + ATP = O-phospho-L-seryl-[protein] + ADP + H(+)</text>
        <dbReference type="Rhea" id="RHEA:17989"/>
        <dbReference type="Rhea" id="RHEA-COMP:9863"/>
        <dbReference type="Rhea" id="RHEA-COMP:11604"/>
        <dbReference type="ChEBI" id="CHEBI:15378"/>
        <dbReference type="ChEBI" id="CHEBI:29999"/>
        <dbReference type="ChEBI" id="CHEBI:30616"/>
        <dbReference type="ChEBI" id="CHEBI:83421"/>
        <dbReference type="ChEBI" id="CHEBI:456216"/>
        <dbReference type="EC" id="2.7.11.1"/>
    </reaction>
</comment>
<keyword evidence="6 11" id="KW-0547">Nucleotide-binding</keyword>
<comment type="subcellular location">
    <subcellularLocation>
        <location evidence="1">Host cell</location>
    </subcellularLocation>
</comment>